<comment type="catalytic activity">
    <reaction evidence="5 6">
        <text>N(1)-(5-phospho-beta-D-ribosyl)glycinamide + (6R)-10-formyltetrahydrofolate = N(2)-formyl-N(1)-(5-phospho-beta-D-ribosyl)glycinamide + (6S)-5,6,7,8-tetrahydrofolate + H(+)</text>
        <dbReference type="Rhea" id="RHEA:15053"/>
        <dbReference type="ChEBI" id="CHEBI:15378"/>
        <dbReference type="ChEBI" id="CHEBI:57453"/>
        <dbReference type="ChEBI" id="CHEBI:143788"/>
        <dbReference type="ChEBI" id="CHEBI:147286"/>
        <dbReference type="ChEBI" id="CHEBI:195366"/>
        <dbReference type="EC" id="2.1.2.2"/>
    </reaction>
</comment>
<organism evidence="8 9">
    <name type="scientific">Ruegeria faecimaris</name>
    <dbReference type="NCBI Taxonomy" id="686389"/>
    <lineage>
        <taxon>Bacteria</taxon>
        <taxon>Pseudomonadati</taxon>
        <taxon>Pseudomonadota</taxon>
        <taxon>Alphaproteobacteria</taxon>
        <taxon>Rhodobacterales</taxon>
        <taxon>Roseobacteraceae</taxon>
        <taxon>Ruegeria</taxon>
    </lineage>
</organism>
<feature type="site" description="Raises pKa of active site His" evidence="6">
    <location>
        <position position="147"/>
    </location>
</feature>
<comment type="function">
    <text evidence="6">Catalyzes the transfer of a formyl group from 10-formyltetrahydrofolate to 5-phospho-ribosyl-glycinamide (GAR), producing 5-phospho-ribosyl-N-formylglycinamide (FGAR) and tetrahydrofolate.</text>
</comment>
<dbReference type="GO" id="GO:0004644">
    <property type="term" value="F:phosphoribosylglycinamide formyltransferase activity"/>
    <property type="evidence" value="ECO:0007669"/>
    <property type="project" value="UniProtKB-UniRule"/>
</dbReference>
<name>A0A521B0R2_9RHOB</name>
<keyword evidence="9" id="KW-1185">Reference proteome</keyword>
<evidence type="ECO:0000259" key="7">
    <source>
        <dbReference type="Pfam" id="PF00551"/>
    </source>
</evidence>
<dbReference type="GO" id="GO:0006189">
    <property type="term" value="P:'de novo' IMP biosynthetic process"/>
    <property type="evidence" value="ECO:0007669"/>
    <property type="project" value="UniProtKB-UniRule"/>
</dbReference>
<proteinExistence type="inferred from homology"/>
<feature type="binding site" evidence="6">
    <location>
        <begin position="14"/>
        <end position="16"/>
    </location>
    <ligand>
        <name>N(1)-(5-phospho-beta-D-ribosyl)glycinamide</name>
        <dbReference type="ChEBI" id="CHEBI:143788"/>
    </ligand>
</feature>
<dbReference type="Pfam" id="PF00551">
    <property type="entry name" value="Formyl_trans_N"/>
    <property type="match status" value="1"/>
</dbReference>
<dbReference type="GO" id="GO:0005829">
    <property type="term" value="C:cytosol"/>
    <property type="evidence" value="ECO:0007669"/>
    <property type="project" value="TreeGrafter"/>
</dbReference>
<evidence type="ECO:0000256" key="3">
    <source>
        <dbReference type="ARBA" id="ARBA00022755"/>
    </source>
</evidence>
<dbReference type="SUPFAM" id="SSF53328">
    <property type="entry name" value="Formyltransferase"/>
    <property type="match status" value="1"/>
</dbReference>
<dbReference type="AlphaFoldDB" id="A0A521B0R2"/>
<keyword evidence="3 6" id="KW-0658">Purine biosynthesis</keyword>
<dbReference type="CDD" id="cd08645">
    <property type="entry name" value="FMT_core_GART"/>
    <property type="match status" value="1"/>
</dbReference>
<evidence type="ECO:0000313" key="9">
    <source>
        <dbReference type="Proteomes" id="UP000319555"/>
    </source>
</evidence>
<feature type="domain" description="Formyl transferase N-terminal" evidence="7">
    <location>
        <begin position="4"/>
        <end position="184"/>
    </location>
</feature>
<dbReference type="InterPro" id="IPR001555">
    <property type="entry name" value="GART_AS"/>
</dbReference>
<comment type="caution">
    <text evidence="6">Lacks conserved residue(s) required for the propagation of feature annotation.</text>
</comment>
<dbReference type="PANTHER" id="PTHR43369">
    <property type="entry name" value="PHOSPHORIBOSYLGLYCINAMIDE FORMYLTRANSFERASE"/>
    <property type="match status" value="1"/>
</dbReference>
<dbReference type="InterPro" id="IPR036477">
    <property type="entry name" value="Formyl_transf_N_sf"/>
</dbReference>
<dbReference type="RefSeq" id="WP_142633582.1">
    <property type="nucleotide sequence ID" value="NZ_FXTE01000001.1"/>
</dbReference>
<evidence type="ECO:0000256" key="1">
    <source>
        <dbReference type="ARBA" id="ARBA00005054"/>
    </source>
</evidence>
<dbReference type="PANTHER" id="PTHR43369:SF2">
    <property type="entry name" value="PHOSPHORIBOSYLGLYCINAMIDE FORMYLTRANSFERASE"/>
    <property type="match status" value="1"/>
</dbReference>
<dbReference type="OrthoDB" id="9806170at2"/>
<evidence type="ECO:0000256" key="4">
    <source>
        <dbReference type="ARBA" id="ARBA00038440"/>
    </source>
</evidence>
<evidence type="ECO:0000313" key="8">
    <source>
        <dbReference type="EMBL" id="SMO40350.1"/>
    </source>
</evidence>
<protein>
    <recommendedName>
        <fullName evidence="6">Phosphoribosylglycinamide formyltransferase</fullName>
        <ecNumber evidence="6">2.1.2.2</ecNumber>
    </recommendedName>
    <alternativeName>
        <fullName evidence="6">5'-phosphoribosylglycinamide transformylase</fullName>
    </alternativeName>
    <alternativeName>
        <fullName evidence="6">GAR transformylase</fullName>
        <shortName evidence="6">GART</shortName>
    </alternativeName>
</protein>
<dbReference type="UniPathway" id="UPA00074">
    <property type="reaction ID" value="UER00126"/>
</dbReference>
<dbReference type="Proteomes" id="UP000319555">
    <property type="component" value="Unassembled WGS sequence"/>
</dbReference>
<evidence type="ECO:0000256" key="2">
    <source>
        <dbReference type="ARBA" id="ARBA00022679"/>
    </source>
</evidence>
<feature type="binding site" evidence="6">
    <location>
        <position position="67"/>
    </location>
    <ligand>
        <name>(6R)-10-formyltetrahydrofolate</name>
        <dbReference type="ChEBI" id="CHEBI:195366"/>
    </ligand>
</feature>
<accession>A0A521B0R2</accession>
<evidence type="ECO:0000256" key="5">
    <source>
        <dbReference type="ARBA" id="ARBA00047664"/>
    </source>
</evidence>
<dbReference type="InterPro" id="IPR004607">
    <property type="entry name" value="GART"/>
</dbReference>
<dbReference type="EMBL" id="FXTE01000001">
    <property type="protein sequence ID" value="SMO40350.1"/>
    <property type="molecule type" value="Genomic_DNA"/>
</dbReference>
<dbReference type="HAMAP" id="MF_01930">
    <property type="entry name" value="PurN"/>
    <property type="match status" value="1"/>
</dbReference>
<gene>
    <name evidence="6" type="primary">purN</name>
    <name evidence="8" type="ORF">SAMN06265380_101449</name>
</gene>
<comment type="similarity">
    <text evidence="4 6">Belongs to the GART family.</text>
</comment>
<dbReference type="Gene3D" id="3.40.50.170">
    <property type="entry name" value="Formyl transferase, N-terminal domain"/>
    <property type="match status" value="1"/>
</dbReference>
<dbReference type="InterPro" id="IPR002376">
    <property type="entry name" value="Formyl_transf_N"/>
</dbReference>
<comment type="pathway">
    <text evidence="1 6">Purine metabolism; IMP biosynthesis via de novo pathway; N(2)-formyl-N(1)-(5-phospho-D-ribosyl)glycinamide from N(1)-(5-phospho-D-ribosyl)glycinamide (10-formyl THF route): step 1/1.</text>
</comment>
<feature type="active site" description="Proton donor" evidence="6">
    <location>
        <position position="111"/>
    </location>
</feature>
<reference evidence="8 9" key="1">
    <citation type="submission" date="2017-05" db="EMBL/GenBank/DDBJ databases">
        <authorList>
            <person name="Varghese N."/>
            <person name="Submissions S."/>
        </authorList>
    </citation>
    <scope>NUCLEOTIDE SEQUENCE [LARGE SCALE GENOMIC DNA]</scope>
    <source>
        <strain evidence="8 9">DSM 28009</strain>
    </source>
</reference>
<dbReference type="PROSITE" id="PS00373">
    <property type="entry name" value="GART"/>
    <property type="match status" value="1"/>
</dbReference>
<sequence length="198" mass="21120">MSHKRVAILISGGGSNMVSLVDSMTGDHPARPCLVLSNDAGAGGLKKAADRGIATAAVDHRPFKGDRAAFEAELLKPLEQAQPDIVCLAGFMRVLTGDFVSRFQGRMLNIHPSLLPKYKGLNTHARAIAAGDIEHGCSVHEVTAALDDGPILGQARLNIEAGDTPETLAARVLTYEHRLYPAVLRRFAGNDRTPVLLP</sequence>
<evidence type="ECO:0000256" key="6">
    <source>
        <dbReference type="HAMAP-Rule" id="MF_01930"/>
    </source>
</evidence>
<dbReference type="EC" id="2.1.2.2" evidence="6"/>
<dbReference type="NCBIfam" id="TIGR00639">
    <property type="entry name" value="PurN"/>
    <property type="match status" value="1"/>
</dbReference>
<feature type="binding site" evidence="6">
    <location>
        <position position="109"/>
    </location>
    <ligand>
        <name>(6R)-10-formyltetrahydrofolate</name>
        <dbReference type="ChEBI" id="CHEBI:195366"/>
    </ligand>
</feature>
<keyword evidence="2 6" id="KW-0808">Transferase</keyword>